<organism evidence="1 2">
    <name type="scientific">Sphingobium yanoikuyae ATCC 51230</name>
    <dbReference type="NCBI Taxonomy" id="883163"/>
    <lineage>
        <taxon>Bacteria</taxon>
        <taxon>Pseudomonadati</taxon>
        <taxon>Pseudomonadota</taxon>
        <taxon>Alphaproteobacteria</taxon>
        <taxon>Sphingomonadales</taxon>
        <taxon>Sphingomonadaceae</taxon>
        <taxon>Sphingobium</taxon>
    </lineage>
</organism>
<comment type="caution">
    <text evidence="1">The sequence shown here is derived from an EMBL/GenBank/DDBJ whole genome shotgun (WGS) entry which is preliminary data.</text>
</comment>
<protein>
    <submittedName>
        <fullName evidence="1">Uncharacterized protein</fullName>
    </submittedName>
</protein>
<dbReference type="Proteomes" id="UP000009887">
    <property type="component" value="Unassembled WGS sequence"/>
</dbReference>
<dbReference type="HOGENOM" id="CLU_1569717_0_0_5"/>
<name>K9CY78_SPHYA</name>
<dbReference type="RefSeq" id="WP_004208236.1">
    <property type="nucleotide sequence ID" value="NZ_JH992904.1"/>
</dbReference>
<evidence type="ECO:0000313" key="2">
    <source>
        <dbReference type="Proteomes" id="UP000009887"/>
    </source>
</evidence>
<accession>K9CY78</accession>
<keyword evidence="2" id="KW-1185">Reference proteome</keyword>
<dbReference type="AlphaFoldDB" id="K9CY78"/>
<gene>
    <name evidence="1" type="ORF">HMPREF9718_01193</name>
</gene>
<dbReference type="EMBL" id="AGZU01000007">
    <property type="protein sequence ID" value="EKU75841.1"/>
    <property type="molecule type" value="Genomic_DNA"/>
</dbReference>
<reference evidence="1 2" key="1">
    <citation type="submission" date="2012-09" db="EMBL/GenBank/DDBJ databases">
        <title>The Genome Sequence of Sphingobium yanoikuyae ATCC 51230.</title>
        <authorList>
            <consortium name="The Broad Institute Genome Sequencing Platform"/>
            <person name="Earl A."/>
            <person name="Ward D."/>
            <person name="Feldgarden M."/>
            <person name="Gevers D."/>
            <person name="Huys G."/>
            <person name="Walker B."/>
            <person name="Young S.K."/>
            <person name="Zeng Q."/>
            <person name="Gargeya S."/>
            <person name="Fitzgerald M."/>
            <person name="Haas B."/>
            <person name="Abouelleil A."/>
            <person name="Alvarado L."/>
            <person name="Arachchi H.M."/>
            <person name="Berlin A.M."/>
            <person name="Chapman S.B."/>
            <person name="Goldberg J."/>
            <person name="Griggs A."/>
            <person name="Gujja S."/>
            <person name="Hansen M."/>
            <person name="Howarth C."/>
            <person name="Imamovic A."/>
            <person name="Larimer J."/>
            <person name="McCowen C."/>
            <person name="Montmayeur A."/>
            <person name="Murphy C."/>
            <person name="Neiman D."/>
            <person name="Pearson M."/>
            <person name="Priest M."/>
            <person name="Roberts A."/>
            <person name="Saif S."/>
            <person name="Shea T."/>
            <person name="Sisk P."/>
            <person name="Sykes S."/>
            <person name="Wortman J."/>
            <person name="Nusbaum C."/>
            <person name="Birren B."/>
        </authorList>
    </citation>
    <scope>NUCLEOTIDE SEQUENCE [LARGE SCALE GENOMIC DNA]</scope>
    <source>
        <strain evidence="1 2">ATCC 51230</strain>
    </source>
</reference>
<proteinExistence type="predicted"/>
<evidence type="ECO:0000313" key="1">
    <source>
        <dbReference type="EMBL" id="EKU75841.1"/>
    </source>
</evidence>
<sequence length="170" mass="19824">MMENSAAQRAETTYQVYLCLHGARDAYPEKTLRVVISELMYSEIYAWRAVGITRAALDIYHRAGRNRVKGIERAHLTDRAVMVRHILYREAPLPKDDLFTYWRETDRVVIAEKRENRSNTLGDWIPFDNDDARFFPPMNIGFRYRSAIEGELVRVLVHRQLRGASPSPAR</sequence>